<feature type="compositionally biased region" description="Pro residues" evidence="1">
    <location>
        <begin position="25"/>
        <end position="38"/>
    </location>
</feature>
<dbReference type="Proteomes" id="UP000239485">
    <property type="component" value="Unassembled WGS sequence"/>
</dbReference>
<name>A0A2S6IG82_9ACTN</name>
<feature type="region of interest" description="Disordered" evidence="1">
    <location>
        <begin position="1"/>
        <end position="52"/>
    </location>
</feature>
<protein>
    <submittedName>
        <fullName evidence="2">Uncharacterized protein</fullName>
    </submittedName>
</protein>
<evidence type="ECO:0000256" key="1">
    <source>
        <dbReference type="SAM" id="MobiDB-lite"/>
    </source>
</evidence>
<proteinExistence type="predicted"/>
<dbReference type="AlphaFoldDB" id="A0A2S6IG82"/>
<sequence>MPHAANPWLARQPADLVARTGAHPPASPPEPHLPPPALLAPQPGIVAPPRPDRLPRRPVAWGPALWVVGAHGGSAESTLAGLLPGAAAAGHAWPQPPGGPDVPVLLVARSDARGLRAAQHAATEWAAGVVAGVELLGLAVVADAPGKPPRPLRQFAALVAGGVPRLWHLPWVDAWRIGEQPVLAAAPGEFRRLAADLRSLVPPTAAARGPY</sequence>
<accession>A0A2S6IG82</accession>
<gene>
    <name evidence="2" type="ORF">CLV92_11177</name>
</gene>
<reference evidence="2 3" key="1">
    <citation type="submission" date="2018-02" db="EMBL/GenBank/DDBJ databases">
        <title>Genomic Encyclopedia of Archaeal and Bacterial Type Strains, Phase II (KMG-II): from individual species to whole genera.</title>
        <authorList>
            <person name="Goeker M."/>
        </authorList>
    </citation>
    <scope>NUCLEOTIDE SEQUENCE [LARGE SCALE GENOMIC DNA]</scope>
    <source>
        <strain evidence="2 3">DSM 22857</strain>
    </source>
</reference>
<dbReference type="EMBL" id="PTJD01000011">
    <property type="protein sequence ID" value="PPK93160.1"/>
    <property type="molecule type" value="Genomic_DNA"/>
</dbReference>
<organism evidence="2 3">
    <name type="scientific">Kineococcus xinjiangensis</name>
    <dbReference type="NCBI Taxonomy" id="512762"/>
    <lineage>
        <taxon>Bacteria</taxon>
        <taxon>Bacillati</taxon>
        <taxon>Actinomycetota</taxon>
        <taxon>Actinomycetes</taxon>
        <taxon>Kineosporiales</taxon>
        <taxon>Kineosporiaceae</taxon>
        <taxon>Kineococcus</taxon>
    </lineage>
</organism>
<keyword evidence="3" id="KW-1185">Reference proteome</keyword>
<evidence type="ECO:0000313" key="2">
    <source>
        <dbReference type="EMBL" id="PPK93160.1"/>
    </source>
</evidence>
<dbReference type="Pfam" id="PF20373">
    <property type="entry name" value="DUF6668"/>
    <property type="match status" value="1"/>
</dbReference>
<evidence type="ECO:0000313" key="3">
    <source>
        <dbReference type="Proteomes" id="UP000239485"/>
    </source>
</evidence>
<comment type="caution">
    <text evidence="2">The sequence shown here is derived from an EMBL/GenBank/DDBJ whole genome shotgun (WGS) entry which is preliminary data.</text>
</comment>
<dbReference type="InterPro" id="IPR046609">
    <property type="entry name" value="DUF6668"/>
</dbReference>